<dbReference type="Gene3D" id="3.40.50.300">
    <property type="entry name" value="P-loop containing nucleotide triphosphate hydrolases"/>
    <property type="match status" value="1"/>
</dbReference>
<dbReference type="InterPro" id="IPR025669">
    <property type="entry name" value="AAA_dom"/>
</dbReference>
<evidence type="ECO:0000313" key="2">
    <source>
        <dbReference type="EMBL" id="DAE31215.1"/>
    </source>
</evidence>
<dbReference type="Pfam" id="PF13614">
    <property type="entry name" value="AAA_31"/>
    <property type="match status" value="1"/>
</dbReference>
<dbReference type="SUPFAM" id="SSF52540">
    <property type="entry name" value="P-loop containing nucleoside triphosphate hydrolases"/>
    <property type="match status" value="1"/>
</dbReference>
<protein>
    <submittedName>
        <fullName evidence="2">ParA</fullName>
    </submittedName>
</protein>
<name>A0A8S5RIL1_9VIRU</name>
<feature type="domain" description="AAA" evidence="1">
    <location>
        <begin position="1"/>
        <end position="176"/>
    </location>
</feature>
<organism evidence="2">
    <name type="scientific">virus sp. ctHG14</name>
    <dbReference type="NCBI Taxonomy" id="2827626"/>
    <lineage>
        <taxon>Viruses</taxon>
    </lineage>
</organism>
<proteinExistence type="predicted"/>
<dbReference type="CDD" id="cd02042">
    <property type="entry name" value="ParAB_family"/>
    <property type="match status" value="1"/>
</dbReference>
<accession>A0A8S5RIL1</accession>
<dbReference type="PANTHER" id="PTHR13696:SF52">
    <property type="entry name" value="PARA FAMILY PROTEIN CT_582"/>
    <property type="match status" value="1"/>
</dbReference>
<dbReference type="PANTHER" id="PTHR13696">
    <property type="entry name" value="P-LOOP CONTAINING NUCLEOSIDE TRIPHOSPHATE HYDROLASE"/>
    <property type="match status" value="1"/>
</dbReference>
<dbReference type="InterPro" id="IPR027417">
    <property type="entry name" value="P-loop_NTPase"/>
</dbReference>
<sequence>MKVICIANQKGGIAKTTTATTLASILMSQGKKVLLVDADPQGNSTDTYRAVSKDTATLYDVILDIEDPLPIAEAIQRTEIGDIVASDPELKTADQRFPSDGNEYFRLKDALSELTGYDYVIIDTAPADNKLLKNCLIASDKVIIPVTADRYAIQGLSELNRTITGVKKRNNPNLEVAGLLLVKYKSRQLLAQEVKASLEEIAKQLNTKVFCTTIRESIAVQKAQATRTTLMNFEPKCNAAIDYVQFAEELIKE</sequence>
<reference evidence="2" key="1">
    <citation type="journal article" date="2021" name="Proc. Natl. Acad. Sci. U.S.A.">
        <title>A Catalog of Tens of Thousands of Viruses from Human Metagenomes Reveals Hidden Associations with Chronic Diseases.</title>
        <authorList>
            <person name="Tisza M.J."/>
            <person name="Buck C.B."/>
        </authorList>
    </citation>
    <scope>NUCLEOTIDE SEQUENCE</scope>
    <source>
        <strain evidence="2">CtHG14</strain>
    </source>
</reference>
<dbReference type="EMBL" id="BK059106">
    <property type="protein sequence ID" value="DAE31215.1"/>
    <property type="molecule type" value="Genomic_DNA"/>
</dbReference>
<dbReference type="InterPro" id="IPR050678">
    <property type="entry name" value="DNA_Partitioning_ATPase"/>
</dbReference>
<dbReference type="PIRSF" id="PIRSF009320">
    <property type="entry name" value="Nuc_binding_HP_1000"/>
    <property type="match status" value="1"/>
</dbReference>
<evidence type="ECO:0000259" key="1">
    <source>
        <dbReference type="Pfam" id="PF13614"/>
    </source>
</evidence>